<evidence type="ECO:0000259" key="1">
    <source>
        <dbReference type="Pfam" id="PF00534"/>
    </source>
</evidence>
<dbReference type="PANTHER" id="PTHR12526">
    <property type="entry name" value="GLYCOSYLTRANSFERASE"/>
    <property type="match status" value="1"/>
</dbReference>
<feature type="domain" description="Glycosyl transferase family 1" evidence="1">
    <location>
        <begin position="206"/>
        <end position="370"/>
    </location>
</feature>
<dbReference type="InterPro" id="IPR001296">
    <property type="entry name" value="Glyco_trans_1"/>
</dbReference>
<dbReference type="SUPFAM" id="SSF53756">
    <property type="entry name" value="UDP-Glycosyltransferase/glycogen phosphorylase"/>
    <property type="match status" value="1"/>
</dbReference>
<reference evidence="2 3" key="1">
    <citation type="submission" date="2023-06" db="EMBL/GenBank/DDBJ databases">
        <authorList>
            <person name="Ye Y.-Q."/>
            <person name="Du Z.-J."/>
        </authorList>
    </citation>
    <scope>NUCLEOTIDE SEQUENCE [LARGE SCALE GENOMIC DNA]</scope>
    <source>
        <strain evidence="2 3">SDUM287046</strain>
    </source>
</reference>
<dbReference type="Gene3D" id="3.40.50.2000">
    <property type="entry name" value="Glycogen Phosphorylase B"/>
    <property type="match status" value="2"/>
</dbReference>
<dbReference type="Pfam" id="PF00534">
    <property type="entry name" value="Glycos_transf_1"/>
    <property type="match status" value="1"/>
</dbReference>
<keyword evidence="2" id="KW-0328">Glycosyltransferase</keyword>
<keyword evidence="2" id="KW-0808">Transferase</keyword>
<accession>A0ABT8DIS9</accession>
<proteinExistence type="predicted"/>
<gene>
    <name evidence="2" type="ORF">QRD02_12980</name>
</gene>
<evidence type="ECO:0000313" key="3">
    <source>
        <dbReference type="Proteomes" id="UP001244787"/>
    </source>
</evidence>
<dbReference type="RefSeq" id="WP_290255386.1">
    <property type="nucleotide sequence ID" value="NZ_JAUGQQ010000012.1"/>
</dbReference>
<sequence>MVIGIVLSQTPGYSETFFHSKIKGLQNSGVEVRLFSQGKSDGFNLCSVTLSPKVTANSFQQLAYFIKEFFLLMPHLPVLIRYIKLERREGTSLPKIFKKMYLNAHLLKAKVDWLHFGFATLALSSETVAKAIGAKMAVSFRGFDINVYPIKHPHCYKTLWKHVDKVHSISQYLLDKAISNGLSKHTPSAIITPAVQLDTLPTNNFAISSDKISIVTIARITWIKGLDVAIAAMAILKAKGLKFTYYIIGDGDKNSFERYKFMVYELGLMEEIVFCGKLTHQETLQHLSSANIYVQSSLNEGFCNAVLEAQAIGVLTIASNVGGLSENVVDGKTGWLFENFSSESLAQRIQMVVSLSDAQKNTISQNARKRVKEEFNIEKQQKEWLEFYATPIS</sequence>
<dbReference type="GO" id="GO:0016757">
    <property type="term" value="F:glycosyltransferase activity"/>
    <property type="evidence" value="ECO:0007669"/>
    <property type="project" value="UniProtKB-KW"/>
</dbReference>
<dbReference type="EC" id="2.4.-.-" evidence="2"/>
<evidence type="ECO:0000313" key="2">
    <source>
        <dbReference type="EMBL" id="MDN3725295.1"/>
    </source>
</evidence>
<dbReference type="CDD" id="cd03801">
    <property type="entry name" value="GT4_PimA-like"/>
    <property type="match status" value="1"/>
</dbReference>
<protein>
    <submittedName>
        <fullName evidence="2">Glycosyltransferase family 4 protein</fullName>
        <ecNumber evidence="2">2.4.-.-</ecNumber>
    </submittedName>
</protein>
<keyword evidence="3" id="KW-1185">Reference proteome</keyword>
<comment type="caution">
    <text evidence="2">The sequence shown here is derived from an EMBL/GenBank/DDBJ whole genome shotgun (WGS) entry which is preliminary data.</text>
</comment>
<dbReference type="EMBL" id="JAUGQQ010000012">
    <property type="protein sequence ID" value="MDN3725295.1"/>
    <property type="molecule type" value="Genomic_DNA"/>
</dbReference>
<organism evidence="2 3">
    <name type="scientific">Aequorivita aurantiaca</name>
    <dbReference type="NCBI Taxonomy" id="3053356"/>
    <lineage>
        <taxon>Bacteria</taxon>
        <taxon>Pseudomonadati</taxon>
        <taxon>Bacteroidota</taxon>
        <taxon>Flavobacteriia</taxon>
        <taxon>Flavobacteriales</taxon>
        <taxon>Flavobacteriaceae</taxon>
        <taxon>Aequorivita</taxon>
    </lineage>
</organism>
<name>A0ABT8DIS9_9FLAO</name>
<dbReference type="Proteomes" id="UP001244787">
    <property type="component" value="Unassembled WGS sequence"/>
</dbReference>